<dbReference type="InterPro" id="IPR018060">
    <property type="entry name" value="HTH_AraC"/>
</dbReference>
<evidence type="ECO:0000259" key="1">
    <source>
        <dbReference type="PROSITE" id="PS01124"/>
    </source>
</evidence>
<dbReference type="InterPro" id="IPR046532">
    <property type="entry name" value="DUF6597"/>
</dbReference>
<sequence length="296" mass="33720">MTLCSEKLSYKTSNIVPMNFHIFHPEDALRPYVKQYYYWEDNTRGVIQLPQSLFALGDQYMVFIQEGEATVKPANHPAYTLPAHAIIGHFTCACQLQVKGPVKMVIVQLNVYGCYKLLGLDTPAFTNYYRNLDVTCGDMWANISARIAKVRTPDGIIPILNNAYRDCLDAGSRSLRQVDEMVDYLVARKGNISLDELAHIFHLSRPTMERIFTSVTGIPPQLFTRMTRFKTALKSLQQLNFPQWQASMSRNVYYNQAMFVKDYLLFNGELPDYFEPVATTIAQMPSGNRQMVAVAS</sequence>
<accession>A0A1M7CRG0</accession>
<dbReference type="Gene3D" id="1.10.10.60">
    <property type="entry name" value="Homeodomain-like"/>
    <property type="match status" value="1"/>
</dbReference>
<keyword evidence="2" id="KW-0238">DNA-binding</keyword>
<evidence type="ECO:0000313" key="2">
    <source>
        <dbReference type="EMBL" id="SHL69816.1"/>
    </source>
</evidence>
<gene>
    <name evidence="2" type="ORF">SAMN05444266_104445</name>
</gene>
<organism evidence="2 3">
    <name type="scientific">Chitinophaga jiangningensis</name>
    <dbReference type="NCBI Taxonomy" id="1419482"/>
    <lineage>
        <taxon>Bacteria</taxon>
        <taxon>Pseudomonadati</taxon>
        <taxon>Bacteroidota</taxon>
        <taxon>Chitinophagia</taxon>
        <taxon>Chitinophagales</taxon>
        <taxon>Chitinophagaceae</taxon>
        <taxon>Chitinophaga</taxon>
    </lineage>
</organism>
<dbReference type="PROSITE" id="PS01124">
    <property type="entry name" value="HTH_ARAC_FAMILY_2"/>
    <property type="match status" value="1"/>
</dbReference>
<dbReference type="GO" id="GO:0043565">
    <property type="term" value="F:sequence-specific DNA binding"/>
    <property type="evidence" value="ECO:0007669"/>
    <property type="project" value="InterPro"/>
</dbReference>
<protein>
    <submittedName>
        <fullName evidence="2">AraC-type DNA-binding protein</fullName>
    </submittedName>
</protein>
<dbReference type="STRING" id="1419482.SAMN05444266_104445"/>
<name>A0A1M7CRG0_9BACT</name>
<feature type="domain" description="HTH araC/xylS-type" evidence="1">
    <location>
        <begin position="176"/>
        <end position="277"/>
    </location>
</feature>
<dbReference type="Proteomes" id="UP000184420">
    <property type="component" value="Unassembled WGS sequence"/>
</dbReference>
<dbReference type="EMBL" id="FRBL01000004">
    <property type="protein sequence ID" value="SHL69816.1"/>
    <property type="molecule type" value="Genomic_DNA"/>
</dbReference>
<evidence type="ECO:0000313" key="3">
    <source>
        <dbReference type="Proteomes" id="UP000184420"/>
    </source>
</evidence>
<dbReference type="GO" id="GO:0003700">
    <property type="term" value="F:DNA-binding transcription factor activity"/>
    <property type="evidence" value="ECO:0007669"/>
    <property type="project" value="InterPro"/>
</dbReference>
<proteinExistence type="predicted"/>
<reference evidence="2 3" key="1">
    <citation type="submission" date="2016-11" db="EMBL/GenBank/DDBJ databases">
        <authorList>
            <person name="Jaros S."/>
            <person name="Januszkiewicz K."/>
            <person name="Wedrychowicz H."/>
        </authorList>
    </citation>
    <scope>NUCLEOTIDE SEQUENCE [LARGE SCALE GENOMIC DNA]</scope>
    <source>
        <strain evidence="2 3">DSM 27406</strain>
    </source>
</reference>
<dbReference type="Pfam" id="PF20240">
    <property type="entry name" value="DUF6597"/>
    <property type="match status" value="1"/>
</dbReference>
<dbReference type="AlphaFoldDB" id="A0A1M7CRG0"/>
<keyword evidence="3" id="KW-1185">Reference proteome</keyword>